<dbReference type="SUPFAM" id="SSF82171">
    <property type="entry name" value="DPP6 N-terminal domain-like"/>
    <property type="match status" value="1"/>
</dbReference>
<dbReference type="PANTHER" id="PTHR36842">
    <property type="entry name" value="PROTEIN TOLB HOMOLOG"/>
    <property type="match status" value="1"/>
</dbReference>
<organism evidence="3 4">
    <name type="scientific">Methanococcoides methylutens</name>
    <dbReference type="NCBI Taxonomy" id="2226"/>
    <lineage>
        <taxon>Archaea</taxon>
        <taxon>Methanobacteriati</taxon>
        <taxon>Methanobacteriota</taxon>
        <taxon>Stenosarchaea group</taxon>
        <taxon>Methanomicrobia</taxon>
        <taxon>Methanosarcinales</taxon>
        <taxon>Methanosarcinaceae</taxon>
        <taxon>Methanococcoides</taxon>
    </lineage>
</organism>
<accession>A0A099T1G7</accession>
<dbReference type="Proteomes" id="UP000029859">
    <property type="component" value="Unassembled WGS sequence"/>
</dbReference>
<dbReference type="Gene3D" id="2.120.10.30">
    <property type="entry name" value="TolB, C-terminal domain"/>
    <property type="match status" value="1"/>
</dbReference>
<keyword evidence="1" id="KW-0472">Membrane</keyword>
<dbReference type="PANTHER" id="PTHR36842:SF1">
    <property type="entry name" value="PROTEIN TOLB"/>
    <property type="match status" value="1"/>
</dbReference>
<dbReference type="RefSeq" id="WP_048193418.1">
    <property type="nucleotide sequence ID" value="NZ_CAAGSM010000002.1"/>
</dbReference>
<evidence type="ECO:0000313" key="4">
    <source>
        <dbReference type="Proteomes" id="UP000029859"/>
    </source>
</evidence>
<dbReference type="Pfam" id="PF12894">
    <property type="entry name" value="ANAPC4_WD40"/>
    <property type="match status" value="1"/>
</dbReference>
<protein>
    <recommendedName>
        <fullName evidence="2">Anaphase-promoting complex subunit 4-like WD40 domain-containing protein</fullName>
    </recommendedName>
</protein>
<evidence type="ECO:0000256" key="1">
    <source>
        <dbReference type="SAM" id="Phobius"/>
    </source>
</evidence>
<dbReference type="InterPro" id="IPR024977">
    <property type="entry name" value="Apc4-like_WD40_dom"/>
</dbReference>
<dbReference type="OrthoDB" id="25019at2157"/>
<dbReference type="Gene3D" id="2.130.10.10">
    <property type="entry name" value="YVTN repeat-like/Quinoprotein amine dehydrogenase"/>
    <property type="match status" value="1"/>
</dbReference>
<dbReference type="AlphaFoldDB" id="A0A099T1G7"/>
<proteinExistence type="predicted"/>
<keyword evidence="1" id="KW-0812">Transmembrane</keyword>
<gene>
    <name evidence="3" type="ORF">LI82_02820</name>
</gene>
<dbReference type="InterPro" id="IPR011042">
    <property type="entry name" value="6-blade_b-propeller_TolB-like"/>
</dbReference>
<keyword evidence="1" id="KW-1133">Transmembrane helix</keyword>
<dbReference type="InterPro" id="IPR011050">
    <property type="entry name" value="Pectin_lyase_fold/virulence"/>
</dbReference>
<dbReference type="SUPFAM" id="SSF51126">
    <property type="entry name" value="Pectin lyase-like"/>
    <property type="match status" value="1"/>
</dbReference>
<feature type="domain" description="Anaphase-promoting complex subunit 4-like WD40" evidence="2">
    <location>
        <begin position="184"/>
        <end position="261"/>
    </location>
</feature>
<sequence length="534" mass="59074">MFNKQIKLILMFIAVVCISFQPVSASDSLKQTNATFVSDLNQTAGKDIRSLVDTSRLDIGNTLVFDVLWSPGGNRMLIDTFVSAYPKGNPRLGGVSALYSVNPDGSGITRIAWGECTSGSYGKIVTTPVWSQSGDYFAYMELLEGSMHRIESAQLFVMSNNLELIEKIDYDPGSVLCSPEWTPKWSPTEDKLVAIVSGKINVYDLDENTNFSFEMRDATADVEDMEWSPNGEKIVFLKNNHDVITLDIESREINTIFSAERLIMYGEKWSPDSKKIIFCKTKGLEESGDFSYNVYLLAECLEHPTKIITFNSGSSRVIQWYPDSERLLVKKRDGDDSYALYSLSMTGDLKKLIDGDHDLDGMVGPNGYILASVPNSGSRFPPYIETYDLFLLTGSDKLTIENVNYYAWKGTDLVFVKDNEISVLNTSTHDTRVISLPVKNSAGISLDPSGHFIAVDNYIFGLDEQALPLTTAGNDVNSTVTEVVILNNDTDDHSGVSTTMETSSKLPGFTAIIAVTGVLIAFAGTNWKKLRKDQ</sequence>
<dbReference type="InterPro" id="IPR015943">
    <property type="entry name" value="WD40/YVTN_repeat-like_dom_sf"/>
</dbReference>
<name>A0A099T1G7_METMT</name>
<reference evidence="3 4" key="1">
    <citation type="submission" date="2014-09" db="EMBL/GenBank/DDBJ databases">
        <title>Draft genome sequence of an obligately methylotrophic methanogen, Methanococcoides methylutens, isolated from marine sediment.</title>
        <authorList>
            <person name="Guan Y."/>
            <person name="Ngugi D.K."/>
            <person name="Blom J."/>
            <person name="Ali S."/>
            <person name="Ferry J.G."/>
            <person name="Stingl U."/>
        </authorList>
    </citation>
    <scope>NUCLEOTIDE SEQUENCE [LARGE SCALE GENOMIC DNA]</scope>
    <source>
        <strain evidence="3 4">DSM 2657</strain>
    </source>
</reference>
<dbReference type="EMBL" id="JRHO01000009">
    <property type="protein sequence ID" value="KGK98987.1"/>
    <property type="molecule type" value="Genomic_DNA"/>
</dbReference>
<comment type="caution">
    <text evidence="3">The sequence shown here is derived from an EMBL/GenBank/DDBJ whole genome shotgun (WGS) entry which is preliminary data.</text>
</comment>
<evidence type="ECO:0000259" key="2">
    <source>
        <dbReference type="Pfam" id="PF12894"/>
    </source>
</evidence>
<keyword evidence="4" id="KW-1185">Reference proteome</keyword>
<evidence type="ECO:0000313" key="3">
    <source>
        <dbReference type="EMBL" id="KGK98987.1"/>
    </source>
</evidence>
<feature type="transmembrane region" description="Helical" evidence="1">
    <location>
        <begin position="506"/>
        <end position="527"/>
    </location>
</feature>